<name>A0ABX1IZP6_9PSEU</name>
<organism evidence="4 5">
    <name type="scientific">Amycolatopsis acididurans</name>
    <dbReference type="NCBI Taxonomy" id="2724524"/>
    <lineage>
        <taxon>Bacteria</taxon>
        <taxon>Bacillati</taxon>
        <taxon>Actinomycetota</taxon>
        <taxon>Actinomycetes</taxon>
        <taxon>Pseudonocardiales</taxon>
        <taxon>Pseudonocardiaceae</taxon>
        <taxon>Amycolatopsis</taxon>
    </lineage>
</organism>
<proteinExistence type="predicted"/>
<dbReference type="SUPFAM" id="SSF54427">
    <property type="entry name" value="NTF2-like"/>
    <property type="match status" value="1"/>
</dbReference>
<sequence length="163" mass="16928">MTRANLLSVLTAVLVLAAGFAVYAGLQANAKPDNAAIADPAATAEVADQVSAGVKAIFSYDYANLDRTERAAAGVLVDDAVGQYQAAFTAAKQQASDQKLVRTTNVGSTGVQDVRGDTARLLVFVDQQTLNTTTNAQSSAPACLLVKARKIDGQWKIASLTAL</sequence>
<dbReference type="Proteomes" id="UP000715441">
    <property type="component" value="Unassembled WGS sequence"/>
</dbReference>
<dbReference type="EMBL" id="JAAXLS010000004">
    <property type="protein sequence ID" value="NKQ52988.1"/>
    <property type="molecule type" value="Genomic_DNA"/>
</dbReference>
<comment type="caution">
    <text evidence="4">The sequence shown here is derived from an EMBL/GenBank/DDBJ whole genome shotgun (WGS) entry which is preliminary data.</text>
</comment>
<gene>
    <name evidence="4" type="ORF">HFP15_08855</name>
</gene>
<reference evidence="4 5" key="1">
    <citation type="submission" date="2020-04" db="EMBL/GenBank/DDBJ databases">
        <title>Novel species.</title>
        <authorList>
            <person name="Teo W.F.A."/>
            <person name="Lipun K."/>
            <person name="Srisuk N."/>
            <person name="Duangmal K."/>
        </authorList>
    </citation>
    <scope>NUCLEOTIDE SEQUENCE [LARGE SCALE GENOMIC DNA]</scope>
    <source>
        <strain evidence="4 5">K13G38</strain>
    </source>
</reference>
<evidence type="ECO:0000256" key="1">
    <source>
        <dbReference type="ARBA" id="ARBA00004370"/>
    </source>
</evidence>
<dbReference type="PANTHER" id="PTHR37042:SF4">
    <property type="entry name" value="OUTER MEMBRANE PROTEIN RV1973"/>
    <property type="match status" value="1"/>
</dbReference>
<dbReference type="RefSeq" id="WP_168513484.1">
    <property type="nucleotide sequence ID" value="NZ_JAAXLS010000004.1"/>
</dbReference>
<feature type="chain" id="PRO_5047033061" evidence="3">
    <location>
        <begin position="25"/>
        <end position="163"/>
    </location>
</feature>
<feature type="signal peptide" evidence="3">
    <location>
        <begin position="1"/>
        <end position="24"/>
    </location>
</feature>
<evidence type="ECO:0000256" key="3">
    <source>
        <dbReference type="SAM" id="SignalP"/>
    </source>
</evidence>
<comment type="subcellular location">
    <subcellularLocation>
        <location evidence="1">Membrane</location>
    </subcellularLocation>
</comment>
<protein>
    <submittedName>
        <fullName evidence="4">SnoaL-like domain-containing protein</fullName>
    </submittedName>
</protein>
<keyword evidence="2" id="KW-0472">Membrane</keyword>
<dbReference type="InterPro" id="IPR032710">
    <property type="entry name" value="NTF2-like_dom_sf"/>
</dbReference>
<evidence type="ECO:0000256" key="2">
    <source>
        <dbReference type="ARBA" id="ARBA00023136"/>
    </source>
</evidence>
<keyword evidence="3" id="KW-0732">Signal</keyword>
<evidence type="ECO:0000313" key="5">
    <source>
        <dbReference type="Proteomes" id="UP000715441"/>
    </source>
</evidence>
<evidence type="ECO:0000313" key="4">
    <source>
        <dbReference type="EMBL" id="NKQ52988.1"/>
    </source>
</evidence>
<accession>A0ABX1IZP6</accession>
<keyword evidence="5" id="KW-1185">Reference proteome</keyword>
<dbReference type="PANTHER" id="PTHR37042">
    <property type="entry name" value="OUTER MEMBRANE PROTEIN RV1973"/>
    <property type="match status" value="1"/>
</dbReference>